<comment type="caution">
    <text evidence="3">The sequence shown here is derived from an EMBL/GenBank/DDBJ whole genome shotgun (WGS) entry which is preliminary data.</text>
</comment>
<feature type="region of interest" description="Disordered" evidence="1">
    <location>
        <begin position="115"/>
        <end position="138"/>
    </location>
</feature>
<feature type="compositionally biased region" description="Polar residues" evidence="1">
    <location>
        <begin position="128"/>
        <end position="138"/>
    </location>
</feature>
<proteinExistence type="predicted"/>
<gene>
    <name evidence="3" type="ORF">CYMTET_37582</name>
</gene>
<dbReference type="Proteomes" id="UP001190700">
    <property type="component" value="Unassembled WGS sequence"/>
</dbReference>
<dbReference type="SMART" id="SM00513">
    <property type="entry name" value="SAP"/>
    <property type="match status" value="1"/>
</dbReference>
<feature type="compositionally biased region" description="Gly residues" evidence="1">
    <location>
        <begin position="1"/>
        <end position="18"/>
    </location>
</feature>
<dbReference type="Gene3D" id="1.10.720.30">
    <property type="entry name" value="SAP domain"/>
    <property type="match status" value="1"/>
</dbReference>
<keyword evidence="4" id="KW-1185">Reference proteome</keyword>
<dbReference type="PROSITE" id="PS50800">
    <property type="entry name" value="SAP"/>
    <property type="match status" value="1"/>
</dbReference>
<evidence type="ECO:0000313" key="4">
    <source>
        <dbReference type="Proteomes" id="UP001190700"/>
    </source>
</evidence>
<accession>A0AAE0CFU6</accession>
<feature type="compositionally biased region" description="Low complexity" evidence="1">
    <location>
        <begin position="19"/>
        <end position="50"/>
    </location>
</feature>
<evidence type="ECO:0000256" key="1">
    <source>
        <dbReference type="SAM" id="MobiDB-lite"/>
    </source>
</evidence>
<feature type="region of interest" description="Disordered" evidence="1">
    <location>
        <begin position="1"/>
        <end position="54"/>
    </location>
</feature>
<reference evidence="3 4" key="1">
    <citation type="journal article" date="2015" name="Genome Biol. Evol.">
        <title>Comparative Genomics of a Bacterivorous Green Alga Reveals Evolutionary Causalities and Consequences of Phago-Mixotrophic Mode of Nutrition.</title>
        <authorList>
            <person name="Burns J.A."/>
            <person name="Paasch A."/>
            <person name="Narechania A."/>
            <person name="Kim E."/>
        </authorList>
    </citation>
    <scope>NUCLEOTIDE SEQUENCE [LARGE SCALE GENOMIC DNA]</scope>
    <source>
        <strain evidence="3 4">PLY_AMNH</strain>
    </source>
</reference>
<dbReference type="SUPFAM" id="SSF68906">
    <property type="entry name" value="SAP domain"/>
    <property type="match status" value="1"/>
</dbReference>
<name>A0AAE0CFU6_9CHLO</name>
<dbReference type="AlphaFoldDB" id="A0AAE0CFU6"/>
<dbReference type="InterPro" id="IPR036361">
    <property type="entry name" value="SAP_dom_sf"/>
</dbReference>
<dbReference type="InterPro" id="IPR003034">
    <property type="entry name" value="SAP_dom"/>
</dbReference>
<dbReference type="EMBL" id="LGRX02024983">
    <property type="protein sequence ID" value="KAK3253155.1"/>
    <property type="molecule type" value="Genomic_DNA"/>
</dbReference>
<organism evidence="3 4">
    <name type="scientific">Cymbomonas tetramitiformis</name>
    <dbReference type="NCBI Taxonomy" id="36881"/>
    <lineage>
        <taxon>Eukaryota</taxon>
        <taxon>Viridiplantae</taxon>
        <taxon>Chlorophyta</taxon>
        <taxon>Pyramimonadophyceae</taxon>
        <taxon>Pyramimonadales</taxon>
        <taxon>Pyramimonadaceae</taxon>
        <taxon>Cymbomonas</taxon>
    </lineage>
</organism>
<evidence type="ECO:0000313" key="3">
    <source>
        <dbReference type="EMBL" id="KAK3253155.1"/>
    </source>
</evidence>
<evidence type="ECO:0000259" key="2">
    <source>
        <dbReference type="PROSITE" id="PS50800"/>
    </source>
</evidence>
<sequence>MVRATGGYGQSSCGGGSSSLGYLLGGDSPAKAPAQAAQEPVAEPAGPAGPTNITYDQYTANEIRKMTLKDLRVELRARGLSPAGGKEALEERLLESVAAPPPPVAAAPVATAPALEEPVSAPGEVDGVSTSVLSFLNT</sequence>
<feature type="domain" description="SAP" evidence="2">
    <location>
        <begin position="63"/>
        <end position="97"/>
    </location>
</feature>
<protein>
    <recommendedName>
        <fullName evidence="2">SAP domain-containing protein</fullName>
    </recommendedName>
</protein>
<dbReference type="Pfam" id="PF02037">
    <property type="entry name" value="SAP"/>
    <property type="match status" value="1"/>
</dbReference>